<feature type="region of interest" description="Disordered" evidence="1">
    <location>
        <begin position="60"/>
        <end position="136"/>
    </location>
</feature>
<dbReference type="PANTHER" id="PTHR31949:SF3">
    <property type="entry name" value="RUN_FYVE DOMAIN PROTEIN"/>
    <property type="match status" value="1"/>
</dbReference>
<evidence type="ECO:0000313" key="3">
    <source>
        <dbReference type="Proteomes" id="UP000467840"/>
    </source>
</evidence>
<dbReference type="GO" id="GO:0043622">
    <property type="term" value="P:cortical microtubule organization"/>
    <property type="evidence" value="ECO:0007669"/>
    <property type="project" value="TreeGrafter"/>
</dbReference>
<accession>A0A6A6KC79</accession>
<comment type="caution">
    <text evidence="2">The sequence shown here is derived from an EMBL/GenBank/DDBJ whole genome shotgun (WGS) entry which is preliminary data.</text>
</comment>
<sequence>MPPSPALRYSPGREPKAKNHKRGRSLEATKLRQFSDFKLGISIPVRGESSELLNADGEKNDYDWLLTPPDTPLFPSLDDEPPPANVASRGRPRSQPITISRSSTMEKSYRSSRGSASPNRLSPSPRSANSSIQSREGRHQHLILAQLLANDLPLHHVDLLLPK</sequence>
<evidence type="ECO:0000256" key="1">
    <source>
        <dbReference type="SAM" id="MobiDB-lite"/>
    </source>
</evidence>
<feature type="compositionally biased region" description="Polar residues" evidence="1">
    <location>
        <begin position="95"/>
        <end position="134"/>
    </location>
</feature>
<protein>
    <submittedName>
        <fullName evidence="2">Uncharacterized protein</fullName>
    </submittedName>
</protein>
<dbReference type="AlphaFoldDB" id="A0A6A6KC79"/>
<feature type="region of interest" description="Disordered" evidence="1">
    <location>
        <begin position="1"/>
        <end position="29"/>
    </location>
</feature>
<dbReference type="PANTHER" id="PTHR31949">
    <property type="entry name" value="GASTRIC MUCIN-LIKE PROTEIN"/>
    <property type="match status" value="1"/>
</dbReference>
<dbReference type="Proteomes" id="UP000467840">
    <property type="component" value="Chromosome 3"/>
</dbReference>
<proteinExistence type="predicted"/>
<dbReference type="EMBL" id="JAAGAX010000017">
    <property type="protein sequence ID" value="KAF2286530.1"/>
    <property type="molecule type" value="Genomic_DNA"/>
</dbReference>
<name>A0A6A6KC79_HEVBR</name>
<dbReference type="GO" id="GO:0055028">
    <property type="term" value="C:cortical microtubule"/>
    <property type="evidence" value="ECO:0007669"/>
    <property type="project" value="TreeGrafter"/>
</dbReference>
<evidence type="ECO:0000313" key="2">
    <source>
        <dbReference type="EMBL" id="KAF2286530.1"/>
    </source>
</evidence>
<reference evidence="2 3" key="1">
    <citation type="journal article" date="2020" name="Mol. Plant">
        <title>The Chromosome-Based Rubber Tree Genome Provides New Insights into Spurge Genome Evolution and Rubber Biosynthesis.</title>
        <authorList>
            <person name="Liu J."/>
            <person name="Shi C."/>
            <person name="Shi C.C."/>
            <person name="Li W."/>
            <person name="Zhang Q.J."/>
            <person name="Zhang Y."/>
            <person name="Li K."/>
            <person name="Lu H.F."/>
            <person name="Shi C."/>
            <person name="Zhu S.T."/>
            <person name="Xiao Z.Y."/>
            <person name="Nan H."/>
            <person name="Yue Y."/>
            <person name="Zhu X.G."/>
            <person name="Wu Y."/>
            <person name="Hong X.N."/>
            <person name="Fan G.Y."/>
            <person name="Tong Y."/>
            <person name="Zhang D."/>
            <person name="Mao C.L."/>
            <person name="Liu Y.L."/>
            <person name="Hao S.J."/>
            <person name="Liu W.Q."/>
            <person name="Lv M.Q."/>
            <person name="Zhang H.B."/>
            <person name="Liu Y."/>
            <person name="Hu-Tang G.R."/>
            <person name="Wang J.P."/>
            <person name="Wang J.H."/>
            <person name="Sun Y.H."/>
            <person name="Ni S.B."/>
            <person name="Chen W.B."/>
            <person name="Zhang X.C."/>
            <person name="Jiao Y.N."/>
            <person name="Eichler E.E."/>
            <person name="Li G.H."/>
            <person name="Liu X."/>
            <person name="Gao L.Z."/>
        </authorList>
    </citation>
    <scope>NUCLEOTIDE SEQUENCE [LARGE SCALE GENOMIC DNA]</scope>
    <source>
        <strain evidence="3">cv. GT1</strain>
        <tissue evidence="2">Leaf</tissue>
    </source>
</reference>
<keyword evidence="3" id="KW-1185">Reference proteome</keyword>
<organism evidence="2 3">
    <name type="scientific">Hevea brasiliensis</name>
    <name type="common">Para rubber tree</name>
    <name type="synonym">Siphonia brasiliensis</name>
    <dbReference type="NCBI Taxonomy" id="3981"/>
    <lineage>
        <taxon>Eukaryota</taxon>
        <taxon>Viridiplantae</taxon>
        <taxon>Streptophyta</taxon>
        <taxon>Embryophyta</taxon>
        <taxon>Tracheophyta</taxon>
        <taxon>Spermatophyta</taxon>
        <taxon>Magnoliopsida</taxon>
        <taxon>eudicotyledons</taxon>
        <taxon>Gunneridae</taxon>
        <taxon>Pentapetalae</taxon>
        <taxon>rosids</taxon>
        <taxon>fabids</taxon>
        <taxon>Malpighiales</taxon>
        <taxon>Euphorbiaceae</taxon>
        <taxon>Crotonoideae</taxon>
        <taxon>Micrandreae</taxon>
        <taxon>Hevea</taxon>
    </lineage>
</organism>
<gene>
    <name evidence="2" type="ORF">GH714_017532</name>
</gene>